<evidence type="ECO:0000313" key="3">
    <source>
        <dbReference type="Proteomes" id="UP000321363"/>
    </source>
</evidence>
<comment type="caution">
    <text evidence="2">The sequence shown here is derived from an EMBL/GenBank/DDBJ whole genome shotgun (WGS) entry which is preliminary data.</text>
</comment>
<name>A0A5C6W9B1_9BACI</name>
<evidence type="ECO:0000256" key="1">
    <source>
        <dbReference type="SAM" id="Phobius"/>
    </source>
</evidence>
<keyword evidence="1" id="KW-0812">Transmembrane</keyword>
<feature type="transmembrane region" description="Helical" evidence="1">
    <location>
        <begin position="42"/>
        <end position="67"/>
    </location>
</feature>
<dbReference type="RefSeq" id="WP_146945911.1">
    <property type="nucleotide sequence ID" value="NZ_VOQF01000001.1"/>
</dbReference>
<protein>
    <submittedName>
        <fullName evidence="2">Uncharacterized protein</fullName>
    </submittedName>
</protein>
<keyword evidence="1" id="KW-1133">Transmembrane helix</keyword>
<proteinExistence type="predicted"/>
<keyword evidence="3" id="KW-1185">Reference proteome</keyword>
<keyword evidence="1" id="KW-0472">Membrane</keyword>
<gene>
    <name evidence="2" type="ORF">FS935_02320</name>
</gene>
<sequence>MDFLSWYDWITPTNPFASIFFGIIFTIIGGITVWVNTKRLKTVLVTAITGIAVTGIGVAILNTIGFYA</sequence>
<dbReference type="EMBL" id="VOQF01000001">
    <property type="protein sequence ID" value="TXC93050.1"/>
    <property type="molecule type" value="Genomic_DNA"/>
</dbReference>
<accession>A0A5C6W9B1</accession>
<feature type="transmembrane region" description="Helical" evidence="1">
    <location>
        <begin position="16"/>
        <end position="35"/>
    </location>
</feature>
<dbReference type="Proteomes" id="UP000321363">
    <property type="component" value="Unassembled WGS sequence"/>
</dbReference>
<dbReference type="AlphaFoldDB" id="A0A5C6W9B1"/>
<evidence type="ECO:0000313" key="2">
    <source>
        <dbReference type="EMBL" id="TXC93050.1"/>
    </source>
</evidence>
<organism evidence="2 3">
    <name type="scientific">Metabacillus litoralis</name>
    <dbReference type="NCBI Taxonomy" id="152268"/>
    <lineage>
        <taxon>Bacteria</taxon>
        <taxon>Bacillati</taxon>
        <taxon>Bacillota</taxon>
        <taxon>Bacilli</taxon>
        <taxon>Bacillales</taxon>
        <taxon>Bacillaceae</taxon>
        <taxon>Metabacillus</taxon>
    </lineage>
</organism>
<reference evidence="2 3" key="1">
    <citation type="journal article" date="2005" name="Int. J. Syst. Evol. Microbiol.">
        <title>Bacillus litoralis sp. nov., isolated from a tidal flat of the Yellow Sea in Korea.</title>
        <authorList>
            <person name="Yoon J.H."/>
            <person name="Oh T.K."/>
        </authorList>
    </citation>
    <scope>NUCLEOTIDE SEQUENCE [LARGE SCALE GENOMIC DNA]</scope>
    <source>
        <strain evidence="2 3">SW-211</strain>
    </source>
</reference>
<dbReference type="OrthoDB" id="2972508at2"/>